<organism evidence="2">
    <name type="scientific">Vitis vinifera</name>
    <name type="common">Grape</name>
    <dbReference type="NCBI Taxonomy" id="29760"/>
    <lineage>
        <taxon>Eukaryota</taxon>
        <taxon>Viridiplantae</taxon>
        <taxon>Streptophyta</taxon>
        <taxon>Embryophyta</taxon>
        <taxon>Tracheophyta</taxon>
        <taxon>Spermatophyta</taxon>
        <taxon>Magnoliopsida</taxon>
        <taxon>eudicotyledons</taxon>
        <taxon>Gunneridae</taxon>
        <taxon>Pentapetalae</taxon>
        <taxon>rosids</taxon>
        <taxon>Vitales</taxon>
        <taxon>Vitaceae</taxon>
        <taxon>Viteae</taxon>
        <taxon>Vitis</taxon>
    </lineage>
</organism>
<feature type="compositionally biased region" description="Acidic residues" evidence="1">
    <location>
        <begin position="139"/>
        <end position="157"/>
    </location>
</feature>
<sequence>MKSNTLLCDLSFYGLHSISEAIGIMEIHIKHRYQRVVGTDTREGEEMLAEDVVSPKVVRVFGVPVQVLHLPLLRQLYVSNVLASLELGSTVFKYLIPRTTSFMEEVVERSGGHGFWMVVEVDVWTIDREDVVELREMEGGDEDDHGDGDEDEDEDEDCVRLAVD</sequence>
<evidence type="ECO:0000313" key="2">
    <source>
        <dbReference type="EMBL" id="CAN67813.1"/>
    </source>
</evidence>
<name>A5BDV0_VITVI</name>
<evidence type="ECO:0000256" key="1">
    <source>
        <dbReference type="SAM" id="MobiDB-lite"/>
    </source>
</evidence>
<dbReference type="ExpressionAtlas" id="A5BDV0">
    <property type="expression patterns" value="baseline and differential"/>
</dbReference>
<gene>
    <name evidence="2" type="ORF">VITISV_026391</name>
</gene>
<dbReference type="AlphaFoldDB" id="A5BDV0"/>
<protein>
    <submittedName>
        <fullName evidence="2">Uncharacterized protein</fullName>
    </submittedName>
</protein>
<reference evidence="2" key="1">
    <citation type="journal article" date="2007" name="PLoS ONE">
        <title>The first genome sequence of an elite grapevine cultivar (Pinot noir Vitis vinifera L.): coping with a highly heterozygous genome.</title>
        <authorList>
            <person name="Velasco R."/>
            <person name="Zharkikh A."/>
            <person name="Troggio M."/>
            <person name="Cartwright D.A."/>
            <person name="Cestaro A."/>
            <person name="Pruss D."/>
            <person name="Pindo M."/>
            <person name="FitzGerald L.M."/>
            <person name="Vezzulli S."/>
            <person name="Reid J."/>
            <person name="Malacarne G."/>
            <person name="Iliev D."/>
            <person name="Coppola G."/>
            <person name="Wardell B."/>
            <person name="Micheletti D."/>
            <person name="Macalma T."/>
            <person name="Facci M."/>
            <person name="Mitchell J.T."/>
            <person name="Perazzolli M."/>
            <person name="Eldredge G."/>
            <person name="Gatto P."/>
            <person name="Oyzerski R."/>
            <person name="Moretto M."/>
            <person name="Gutin N."/>
            <person name="Stefanini M."/>
            <person name="Chen Y."/>
            <person name="Segala C."/>
            <person name="Davenport C."/>
            <person name="Dematte L."/>
            <person name="Mraz A."/>
            <person name="Battilana J."/>
            <person name="Stormo K."/>
            <person name="Costa F."/>
            <person name="Tao Q."/>
            <person name="Si-Ammour A."/>
            <person name="Harkins T."/>
            <person name="Lackey A."/>
            <person name="Perbost C."/>
            <person name="Taillon B."/>
            <person name="Stella A."/>
            <person name="Solovyev V."/>
            <person name="Fawcett J.A."/>
            <person name="Sterck L."/>
            <person name="Vandepoele K."/>
            <person name="Grando S.M."/>
            <person name="Toppo S."/>
            <person name="Moser C."/>
            <person name="Lanchbury J."/>
            <person name="Bogden R."/>
            <person name="Skolnick M."/>
            <person name="Sgaramella V."/>
            <person name="Bhatnagar S.K."/>
            <person name="Fontana P."/>
            <person name="Gutin A."/>
            <person name="Van de Peer Y."/>
            <person name="Salamini F."/>
            <person name="Viola R."/>
        </authorList>
    </citation>
    <scope>NUCLEOTIDE SEQUENCE</scope>
</reference>
<accession>A5BDV0</accession>
<proteinExistence type="predicted"/>
<feature type="region of interest" description="Disordered" evidence="1">
    <location>
        <begin position="136"/>
        <end position="164"/>
    </location>
</feature>
<dbReference type="EMBL" id="AM455838">
    <property type="protein sequence ID" value="CAN67813.1"/>
    <property type="molecule type" value="Genomic_DNA"/>
</dbReference>